<accession>A0A080YVR9</accession>
<gene>
    <name evidence="1" type="ORF">F444_23147</name>
</gene>
<protein>
    <submittedName>
        <fullName evidence="1">Uncharacterized protein</fullName>
    </submittedName>
</protein>
<dbReference type="EMBL" id="ANJA01005169">
    <property type="protein sequence ID" value="ETO58480.1"/>
    <property type="molecule type" value="Genomic_DNA"/>
</dbReference>
<proteinExistence type="predicted"/>
<organism evidence="1 2">
    <name type="scientific">Phytophthora nicotianae P1976</name>
    <dbReference type="NCBI Taxonomy" id="1317066"/>
    <lineage>
        <taxon>Eukaryota</taxon>
        <taxon>Sar</taxon>
        <taxon>Stramenopiles</taxon>
        <taxon>Oomycota</taxon>
        <taxon>Peronosporomycetes</taxon>
        <taxon>Peronosporales</taxon>
        <taxon>Peronosporaceae</taxon>
        <taxon>Phytophthora</taxon>
    </lineage>
</organism>
<dbReference type="Proteomes" id="UP000028582">
    <property type="component" value="Unassembled WGS sequence"/>
</dbReference>
<evidence type="ECO:0000313" key="2">
    <source>
        <dbReference type="Proteomes" id="UP000028582"/>
    </source>
</evidence>
<evidence type="ECO:0000313" key="1">
    <source>
        <dbReference type="EMBL" id="ETO58480.1"/>
    </source>
</evidence>
<name>A0A080YVR9_PHYNI</name>
<comment type="caution">
    <text evidence="1">The sequence shown here is derived from an EMBL/GenBank/DDBJ whole genome shotgun (WGS) entry which is preliminary data.</text>
</comment>
<sequence>MDIPEDALALLVYFMPPKLLSQIAVYTTNKRFQFAPEQFEANSVGMAEK</sequence>
<reference evidence="1 2" key="1">
    <citation type="submission" date="2013-11" db="EMBL/GenBank/DDBJ databases">
        <title>The Genome Sequence of Phytophthora parasitica P1976.</title>
        <authorList>
            <consortium name="The Broad Institute Genomics Platform"/>
            <person name="Russ C."/>
            <person name="Tyler B."/>
            <person name="Panabieres F."/>
            <person name="Shan W."/>
            <person name="Tripathy S."/>
            <person name="Grunwald N."/>
            <person name="Machado M."/>
            <person name="Johnson C.S."/>
            <person name="Walker B."/>
            <person name="Young S."/>
            <person name="Zeng Q."/>
            <person name="Gargeya S."/>
            <person name="Fitzgerald M."/>
            <person name="Haas B."/>
            <person name="Abouelleil A."/>
            <person name="Allen A.W."/>
            <person name="Alvarado L."/>
            <person name="Arachchi H.M."/>
            <person name="Berlin A.M."/>
            <person name="Chapman S.B."/>
            <person name="Gainer-Dewar J."/>
            <person name="Goldberg J."/>
            <person name="Griggs A."/>
            <person name="Gujja S."/>
            <person name="Hansen M."/>
            <person name="Howarth C."/>
            <person name="Imamovic A."/>
            <person name="Ireland A."/>
            <person name="Larimer J."/>
            <person name="McCowan C."/>
            <person name="Murphy C."/>
            <person name="Pearson M."/>
            <person name="Poon T.W."/>
            <person name="Priest M."/>
            <person name="Roberts A."/>
            <person name="Saif S."/>
            <person name="Shea T."/>
            <person name="Sisk P."/>
            <person name="Sykes S."/>
            <person name="Wortman J."/>
            <person name="Nusbaum C."/>
            <person name="Birren B."/>
        </authorList>
    </citation>
    <scope>NUCLEOTIDE SEQUENCE [LARGE SCALE GENOMIC DNA]</scope>
    <source>
        <strain evidence="1 2">P1976</strain>
    </source>
</reference>
<dbReference type="AlphaFoldDB" id="A0A080YVR9"/>